<sequence>MNSANAQPQDDITENINEESHGERRKLSVPRKSKPRQHRKGENNCQWTEVVQNLNSPRQDLQFIPESGTRRPEGSIRNLIRSHARRKQVRTEASRPVKQKQQNEPGEVSYETEPPTTRILKILESIQRLPLGSEPFDPFNTTAARLKNQTHALVFYYDQVFRHTYTALQPRDQWLPTAFQDPVLMQATLFIAAMSRSVIRGELFISDKITFYYKTQTIALLNQRLSESSGPVSDATLMAVGCLISLESLSATPAAARMHLVGLEAMIDTRGGIQNLTGFPRILSIWIDNITSIVLNEMPRFDFDIWSAIPPVIQRPEHNSTAIRYKNKLKNLTNLTVLSEEMIDTYWTIRTVSLIKEAVTVGNLDRQIHESYSDVLNYLERKTLLITLSENYSEKDFSTAILYLFSNALTLHIIMFLRDQTCGVPILLLVCTRIRNCLERLDIRTLEFQYPEMMLWILMIGGLATSKTADRQWFAKHLADACDASGLKGGDELAVALRDLLWLELYRTPVFSSFWHEVARAQGVESGYKTTKLRDSIEMCLFNYQDSDKFENLEPSTDVTLSSSPNHSNEPHGSCAPT</sequence>
<dbReference type="GeneID" id="19463982"/>
<evidence type="ECO:0008006" key="4">
    <source>
        <dbReference type="Google" id="ProtNLM"/>
    </source>
</evidence>
<protein>
    <recommendedName>
        <fullName evidence="4">Transcription factor domain-containing protein</fullName>
    </recommendedName>
</protein>
<organism evidence="2 3">
    <name type="scientific">Glarea lozoyensis (strain ATCC 20868 / MF5171)</name>
    <dbReference type="NCBI Taxonomy" id="1116229"/>
    <lineage>
        <taxon>Eukaryota</taxon>
        <taxon>Fungi</taxon>
        <taxon>Dikarya</taxon>
        <taxon>Ascomycota</taxon>
        <taxon>Pezizomycotina</taxon>
        <taxon>Leotiomycetes</taxon>
        <taxon>Helotiales</taxon>
        <taxon>Helotiaceae</taxon>
        <taxon>Glarea</taxon>
    </lineage>
</organism>
<dbReference type="InterPro" id="IPR021858">
    <property type="entry name" value="Fun_TF"/>
</dbReference>
<dbReference type="PANTHER" id="PTHR37540:SF5">
    <property type="entry name" value="TRANSCRIPTION FACTOR DOMAIN-CONTAINING PROTEIN"/>
    <property type="match status" value="1"/>
</dbReference>
<dbReference type="OrthoDB" id="4158087at2759"/>
<dbReference type="PANTHER" id="PTHR37540">
    <property type="entry name" value="TRANSCRIPTION FACTOR (ACR-2), PUTATIVE-RELATED-RELATED"/>
    <property type="match status" value="1"/>
</dbReference>
<keyword evidence="3" id="KW-1185">Reference proteome</keyword>
<dbReference type="Proteomes" id="UP000016922">
    <property type="component" value="Unassembled WGS sequence"/>
</dbReference>
<evidence type="ECO:0000313" key="2">
    <source>
        <dbReference type="EMBL" id="EPE28136.1"/>
    </source>
</evidence>
<accession>S3D7Z4</accession>
<dbReference type="HOGENOM" id="CLU_471768_0_0_1"/>
<feature type="compositionally biased region" description="Polar residues" evidence="1">
    <location>
        <begin position="1"/>
        <end position="10"/>
    </location>
</feature>
<dbReference type="Pfam" id="PF11951">
    <property type="entry name" value="Fungal_trans_2"/>
    <property type="match status" value="1"/>
</dbReference>
<reference evidence="2 3" key="1">
    <citation type="journal article" date="2013" name="BMC Genomics">
        <title>Genomics-driven discovery of the pneumocandin biosynthetic gene cluster in the fungus Glarea lozoyensis.</title>
        <authorList>
            <person name="Chen L."/>
            <person name="Yue Q."/>
            <person name="Zhang X."/>
            <person name="Xiang M."/>
            <person name="Wang C."/>
            <person name="Li S."/>
            <person name="Che Y."/>
            <person name="Ortiz-Lopez F.J."/>
            <person name="Bills G.F."/>
            <person name="Liu X."/>
            <person name="An Z."/>
        </authorList>
    </citation>
    <scope>NUCLEOTIDE SEQUENCE [LARGE SCALE GENOMIC DNA]</scope>
    <source>
        <strain evidence="3">ATCC 20868 / MF5171</strain>
    </source>
</reference>
<evidence type="ECO:0000313" key="3">
    <source>
        <dbReference type="Proteomes" id="UP000016922"/>
    </source>
</evidence>
<dbReference type="OMA" id="DAMNMYF"/>
<dbReference type="EMBL" id="KE145369">
    <property type="protein sequence ID" value="EPE28136.1"/>
    <property type="molecule type" value="Genomic_DNA"/>
</dbReference>
<feature type="compositionally biased region" description="Polar residues" evidence="1">
    <location>
        <begin position="43"/>
        <end position="59"/>
    </location>
</feature>
<name>S3D7Z4_GLAL2</name>
<dbReference type="KEGG" id="glz:GLAREA_04927"/>
<dbReference type="RefSeq" id="XP_008085495.1">
    <property type="nucleotide sequence ID" value="XM_008087304.1"/>
</dbReference>
<feature type="compositionally biased region" description="Basic residues" evidence="1">
    <location>
        <begin position="27"/>
        <end position="39"/>
    </location>
</feature>
<feature type="compositionally biased region" description="Polar residues" evidence="1">
    <location>
        <begin position="555"/>
        <end position="568"/>
    </location>
</feature>
<proteinExistence type="predicted"/>
<feature type="region of interest" description="Disordered" evidence="1">
    <location>
        <begin position="555"/>
        <end position="578"/>
    </location>
</feature>
<feature type="region of interest" description="Disordered" evidence="1">
    <location>
        <begin position="1"/>
        <end position="114"/>
    </location>
</feature>
<dbReference type="eggNOG" id="ENOG502SVVP">
    <property type="taxonomic scope" value="Eukaryota"/>
</dbReference>
<evidence type="ECO:0000256" key="1">
    <source>
        <dbReference type="SAM" id="MobiDB-lite"/>
    </source>
</evidence>
<gene>
    <name evidence="2" type="ORF">GLAREA_04927</name>
</gene>
<dbReference type="AlphaFoldDB" id="S3D7Z4"/>